<dbReference type="AlphaFoldDB" id="A0A6J7V6X8"/>
<sequence>MKNMASQARPGISKRYGVLGLLMPRTTLERLETAATNAIIPRQG</sequence>
<dbReference type="EMBL" id="CAFBOJ010000076">
    <property type="protein sequence ID" value="CAB4981621.1"/>
    <property type="molecule type" value="Genomic_DNA"/>
</dbReference>
<evidence type="ECO:0000313" key="2">
    <source>
        <dbReference type="EMBL" id="CAB5074205.1"/>
    </source>
</evidence>
<dbReference type="EMBL" id="CAFBRB010000046">
    <property type="protein sequence ID" value="CAB5074205.1"/>
    <property type="molecule type" value="Genomic_DNA"/>
</dbReference>
<accession>A0A6J7V6X8</accession>
<gene>
    <name evidence="1" type="ORF">UFOPK3937_00768</name>
    <name evidence="2" type="ORF">UFOPK4401_00568</name>
</gene>
<reference evidence="2" key="1">
    <citation type="submission" date="2020-05" db="EMBL/GenBank/DDBJ databases">
        <authorList>
            <person name="Chiriac C."/>
            <person name="Salcher M."/>
            <person name="Ghai R."/>
            <person name="Kavagutti S V."/>
        </authorList>
    </citation>
    <scope>NUCLEOTIDE SEQUENCE</scope>
</reference>
<evidence type="ECO:0000313" key="1">
    <source>
        <dbReference type="EMBL" id="CAB4981621.1"/>
    </source>
</evidence>
<name>A0A6J7V6X8_9ZZZZ</name>
<protein>
    <submittedName>
        <fullName evidence="2">Unannotated protein</fullName>
    </submittedName>
</protein>
<organism evidence="2">
    <name type="scientific">freshwater metagenome</name>
    <dbReference type="NCBI Taxonomy" id="449393"/>
    <lineage>
        <taxon>unclassified sequences</taxon>
        <taxon>metagenomes</taxon>
        <taxon>ecological metagenomes</taxon>
    </lineage>
</organism>
<proteinExistence type="predicted"/>